<reference evidence="2" key="2">
    <citation type="journal article" date="2007" name="Science">
        <title>Draft genome sequence of the sexually transmitted pathogen Trichomonas vaginalis.</title>
        <authorList>
            <person name="Carlton J.M."/>
            <person name="Hirt R.P."/>
            <person name="Silva J.C."/>
            <person name="Delcher A.L."/>
            <person name="Schatz M."/>
            <person name="Zhao Q."/>
            <person name="Wortman J.R."/>
            <person name="Bidwell S.L."/>
            <person name="Alsmark U.C.M."/>
            <person name="Besteiro S."/>
            <person name="Sicheritz-Ponten T."/>
            <person name="Noel C.J."/>
            <person name="Dacks J.B."/>
            <person name="Foster P.G."/>
            <person name="Simillion C."/>
            <person name="Van de Peer Y."/>
            <person name="Miranda-Saavedra D."/>
            <person name="Barton G.J."/>
            <person name="Westrop G.D."/>
            <person name="Mueller S."/>
            <person name="Dessi D."/>
            <person name="Fiori P.L."/>
            <person name="Ren Q."/>
            <person name="Paulsen I."/>
            <person name="Zhang H."/>
            <person name="Bastida-Corcuera F.D."/>
            <person name="Simoes-Barbosa A."/>
            <person name="Brown M.T."/>
            <person name="Hayes R.D."/>
            <person name="Mukherjee M."/>
            <person name="Okumura C.Y."/>
            <person name="Schneider R."/>
            <person name="Smith A.J."/>
            <person name="Vanacova S."/>
            <person name="Villalvazo M."/>
            <person name="Haas B.J."/>
            <person name="Pertea M."/>
            <person name="Feldblyum T.V."/>
            <person name="Utterback T.R."/>
            <person name="Shu C.L."/>
            <person name="Osoegawa K."/>
            <person name="de Jong P.J."/>
            <person name="Hrdy I."/>
            <person name="Horvathova L."/>
            <person name="Zubacova Z."/>
            <person name="Dolezal P."/>
            <person name="Malik S.B."/>
            <person name="Logsdon J.M. Jr."/>
            <person name="Henze K."/>
            <person name="Gupta A."/>
            <person name="Wang C.C."/>
            <person name="Dunne R.L."/>
            <person name="Upcroft J.A."/>
            <person name="Upcroft P."/>
            <person name="White O."/>
            <person name="Salzberg S.L."/>
            <person name="Tang P."/>
            <person name="Chiu C.-H."/>
            <person name="Lee Y.-S."/>
            <person name="Embley T.M."/>
            <person name="Coombs G.H."/>
            <person name="Mottram J.C."/>
            <person name="Tachezy J."/>
            <person name="Fraser-Liggett C.M."/>
            <person name="Johnson P.J."/>
        </authorList>
    </citation>
    <scope>NUCLEOTIDE SEQUENCE [LARGE SCALE GENOMIC DNA]</scope>
    <source>
        <strain evidence="2">G3</strain>
    </source>
</reference>
<evidence type="ECO:0000313" key="3">
    <source>
        <dbReference type="Proteomes" id="UP000001542"/>
    </source>
</evidence>
<evidence type="ECO:0000256" key="1">
    <source>
        <dbReference type="ARBA" id="ARBA00009143"/>
    </source>
</evidence>
<sequence>MTVVDRIEVCPTLIRTFFQKDNHHTVAEFAKEFPSPEAYVYTWKDATLRELSYTIIRTAKLSDVKTLSFMMVIPNMTEGGWQMQNLGTIDLEDMNLVETTTLEGYDFVPGFMLDIAYTTNE</sequence>
<dbReference type="InParanoid" id="A2DE97"/>
<dbReference type="VEuPathDB" id="TrichDB:TVAGG3_0175780"/>
<name>A2DE97_TRIV3</name>
<dbReference type="Pfam" id="PF06487">
    <property type="entry name" value="SAP18"/>
    <property type="match status" value="1"/>
</dbReference>
<dbReference type="RefSeq" id="XP_001582301.1">
    <property type="nucleotide sequence ID" value="XM_001582251.1"/>
</dbReference>
<dbReference type="InterPro" id="IPR042534">
    <property type="entry name" value="SAP18_sf"/>
</dbReference>
<dbReference type="Gene3D" id="3.10.20.550">
    <property type="entry name" value="ASAP complex, SAP18 subunit"/>
    <property type="match status" value="1"/>
</dbReference>
<reference evidence="2" key="1">
    <citation type="submission" date="2006-10" db="EMBL/GenBank/DDBJ databases">
        <authorList>
            <person name="Amadeo P."/>
            <person name="Zhao Q."/>
            <person name="Wortman J."/>
            <person name="Fraser-Liggett C."/>
            <person name="Carlton J."/>
        </authorList>
    </citation>
    <scope>NUCLEOTIDE SEQUENCE</scope>
    <source>
        <strain evidence="2">G3</strain>
    </source>
</reference>
<evidence type="ECO:0008006" key="4">
    <source>
        <dbReference type="Google" id="ProtNLM"/>
    </source>
</evidence>
<dbReference type="VEuPathDB" id="TrichDB:TVAG_166900"/>
<dbReference type="PANTHER" id="PTHR13082">
    <property type="entry name" value="SAP18"/>
    <property type="match status" value="1"/>
</dbReference>
<dbReference type="InterPro" id="IPR010516">
    <property type="entry name" value="SAP18"/>
</dbReference>
<dbReference type="STRING" id="5722.A2DE97"/>
<dbReference type="PANTHER" id="PTHR13082:SF0">
    <property type="entry name" value="HISTONE DEACETYLASE COMPLEX SUBUNIT SAP18"/>
    <property type="match status" value="1"/>
</dbReference>
<comment type="similarity">
    <text evidence="1">Belongs to the SAP18 family.</text>
</comment>
<dbReference type="AlphaFoldDB" id="A2DE97"/>
<dbReference type="GO" id="GO:0045892">
    <property type="term" value="P:negative regulation of DNA-templated transcription"/>
    <property type="evidence" value="ECO:0000318"/>
    <property type="project" value="GO_Central"/>
</dbReference>
<dbReference type="GO" id="GO:0003714">
    <property type="term" value="F:transcription corepressor activity"/>
    <property type="evidence" value="ECO:0000318"/>
    <property type="project" value="GO_Central"/>
</dbReference>
<protein>
    <recommendedName>
        <fullName evidence="4">Histone deacetylase complex subunit SAP18</fullName>
    </recommendedName>
</protein>
<dbReference type="OrthoDB" id="440566at2759"/>
<dbReference type="KEGG" id="tva:5466863"/>
<dbReference type="eggNOG" id="KOG3391">
    <property type="taxonomic scope" value="Eukaryota"/>
</dbReference>
<proteinExistence type="inferred from homology"/>
<keyword evidence="3" id="KW-1185">Reference proteome</keyword>
<dbReference type="EMBL" id="DS113191">
    <property type="protein sequence ID" value="EAY21315.1"/>
    <property type="molecule type" value="Genomic_DNA"/>
</dbReference>
<dbReference type="SMR" id="A2DE97"/>
<dbReference type="GO" id="GO:0005634">
    <property type="term" value="C:nucleus"/>
    <property type="evidence" value="ECO:0000318"/>
    <property type="project" value="GO_Central"/>
</dbReference>
<accession>A2DE97</accession>
<evidence type="ECO:0000313" key="2">
    <source>
        <dbReference type="EMBL" id="EAY21315.1"/>
    </source>
</evidence>
<gene>
    <name evidence="2" type="ORF">TVAG_166900</name>
</gene>
<organism evidence="2 3">
    <name type="scientific">Trichomonas vaginalis (strain ATCC PRA-98 / G3)</name>
    <dbReference type="NCBI Taxonomy" id="412133"/>
    <lineage>
        <taxon>Eukaryota</taxon>
        <taxon>Metamonada</taxon>
        <taxon>Parabasalia</taxon>
        <taxon>Trichomonadida</taxon>
        <taxon>Trichomonadidae</taxon>
        <taxon>Trichomonas</taxon>
    </lineage>
</organism>
<dbReference type="Proteomes" id="UP000001542">
    <property type="component" value="Unassembled WGS sequence"/>
</dbReference>